<protein>
    <recommendedName>
        <fullName evidence="1">HEPN domain-containing protein</fullName>
    </recommendedName>
</protein>
<dbReference type="OrthoDB" id="100632at2157"/>
<dbReference type="FunCoup" id="H1Z062">
    <property type="interactions" value="6"/>
</dbReference>
<dbReference type="Proteomes" id="UP000005741">
    <property type="component" value="Chromosome"/>
</dbReference>
<evidence type="ECO:0000259" key="1">
    <source>
        <dbReference type="Pfam" id="PF05168"/>
    </source>
</evidence>
<gene>
    <name evidence="2" type="ORF">Metlim_2069</name>
</gene>
<keyword evidence="3" id="KW-1185">Reference proteome</keyword>
<dbReference type="AlphaFoldDB" id="H1Z062"/>
<proteinExistence type="predicted"/>
<sequence>MTFFWPDILLIVKFLQENKGKLPKEAADRTIISRSYYAAFSHVKYYAGDNLDFRPNNNPEDHLLIRSFLRSKGEYKLARKLQDLRGWRNNADYDDPAYTVNENNVKMSIKYAEDIIEAFK</sequence>
<evidence type="ECO:0000313" key="2">
    <source>
        <dbReference type="EMBL" id="EHQ36154.1"/>
    </source>
</evidence>
<evidence type="ECO:0000313" key="3">
    <source>
        <dbReference type="Proteomes" id="UP000005741"/>
    </source>
</evidence>
<reference evidence="2 3" key="1">
    <citation type="submission" date="2011-10" db="EMBL/GenBank/DDBJ databases">
        <title>The Improved High-Quality Draft genome of Methanoplanus limicola DSM 2279.</title>
        <authorList>
            <consortium name="US DOE Joint Genome Institute (JGI-PGF)"/>
            <person name="Lucas S."/>
            <person name="Copeland A."/>
            <person name="Lapidus A."/>
            <person name="Glavina del Rio T."/>
            <person name="Dalin E."/>
            <person name="Tice H."/>
            <person name="Bruce D."/>
            <person name="Goodwin L."/>
            <person name="Pitluck S."/>
            <person name="Peters L."/>
            <person name="Mikhailova N."/>
            <person name="Lu M."/>
            <person name="Kyrpides N."/>
            <person name="Mavromatis K."/>
            <person name="Ivanova N."/>
            <person name="Markowitz V."/>
            <person name="Cheng J.-F."/>
            <person name="Hugenholtz P."/>
            <person name="Woyke T."/>
            <person name="Wu D."/>
            <person name="Wirth R."/>
            <person name="Brambilla E.-M."/>
            <person name="Klenk H.-P."/>
            <person name="Eisen J.A."/>
        </authorList>
    </citation>
    <scope>NUCLEOTIDE SEQUENCE [LARGE SCALE GENOMIC DNA]</scope>
    <source>
        <strain evidence="2 3">DSM 2279</strain>
    </source>
</reference>
<dbReference type="Gene3D" id="1.20.120.330">
    <property type="entry name" value="Nucleotidyltransferases domain 2"/>
    <property type="match status" value="1"/>
</dbReference>
<dbReference type="InParanoid" id="H1Z062"/>
<dbReference type="HOGENOM" id="CLU_159848_0_0_2"/>
<name>H1Z062_9EURY</name>
<dbReference type="EMBL" id="CM001436">
    <property type="protein sequence ID" value="EHQ36154.1"/>
    <property type="molecule type" value="Genomic_DNA"/>
</dbReference>
<accession>H1Z062</accession>
<dbReference type="Pfam" id="PF05168">
    <property type="entry name" value="HEPN"/>
    <property type="match status" value="1"/>
</dbReference>
<dbReference type="RefSeq" id="WP_004078407.1">
    <property type="nucleotide sequence ID" value="NZ_CM001436.1"/>
</dbReference>
<feature type="domain" description="HEPN" evidence="1">
    <location>
        <begin position="31"/>
        <end position="118"/>
    </location>
</feature>
<dbReference type="STRING" id="937775.Metlim_2069"/>
<dbReference type="InterPro" id="IPR007842">
    <property type="entry name" value="HEPN_dom"/>
</dbReference>
<organism evidence="2 3">
    <name type="scientific">Methanoplanus limicola DSM 2279</name>
    <dbReference type="NCBI Taxonomy" id="937775"/>
    <lineage>
        <taxon>Archaea</taxon>
        <taxon>Methanobacteriati</taxon>
        <taxon>Methanobacteriota</taxon>
        <taxon>Stenosarchaea group</taxon>
        <taxon>Methanomicrobia</taxon>
        <taxon>Methanomicrobiales</taxon>
        <taxon>Methanomicrobiaceae</taxon>
        <taxon>Methanoplanus</taxon>
    </lineage>
</organism>